<proteinExistence type="predicted"/>
<dbReference type="Proteomes" id="UP001556196">
    <property type="component" value="Unassembled WGS sequence"/>
</dbReference>
<dbReference type="EMBL" id="JBFOCI010000001">
    <property type="protein sequence ID" value="MEW9805271.1"/>
    <property type="molecule type" value="Genomic_DNA"/>
</dbReference>
<keyword evidence="2" id="KW-1185">Reference proteome</keyword>
<dbReference type="PANTHER" id="PTHR43434:SF20">
    <property type="entry name" value="5'-NUCLEOTIDASE"/>
    <property type="match status" value="1"/>
</dbReference>
<gene>
    <name evidence="1" type="ORF">ABUE31_04625</name>
</gene>
<dbReference type="SUPFAM" id="SSF56784">
    <property type="entry name" value="HAD-like"/>
    <property type="match status" value="1"/>
</dbReference>
<accession>A0ABV3QW49</accession>
<sequence>MPALSLLFDLDGTLTDPFAGIAGSMRHALSAMGRKPPPPQEMRRFIGPPLQSTFLELFGEDDLAAQALGHYRQRYGEVGKFENELIPGIIDMLQAVTDAGHRLFVATSKLETYSVDIIDHFGLARFFRSVNGSMLDGTRADKGDLIRHILDTENLDPRRTVMIGDRLHDVRGAARNKVPAVGVLWGFGDREELEKAGAARIASSPDELPALVADAAGDVSP</sequence>
<dbReference type="InterPro" id="IPR036412">
    <property type="entry name" value="HAD-like_sf"/>
</dbReference>
<name>A0ABV3QW49_9HYPH</name>
<dbReference type="SFLD" id="SFLDG01129">
    <property type="entry name" value="C1.5:_HAD__Beta-PGM__Phosphata"/>
    <property type="match status" value="1"/>
</dbReference>
<evidence type="ECO:0000313" key="1">
    <source>
        <dbReference type="EMBL" id="MEW9805271.1"/>
    </source>
</evidence>
<dbReference type="InterPro" id="IPR023214">
    <property type="entry name" value="HAD_sf"/>
</dbReference>
<dbReference type="InterPro" id="IPR050155">
    <property type="entry name" value="HAD-like_hydrolase_sf"/>
</dbReference>
<dbReference type="SFLD" id="SFLDS00003">
    <property type="entry name" value="Haloacid_Dehalogenase"/>
    <property type="match status" value="1"/>
</dbReference>
<reference evidence="1 2" key="1">
    <citation type="submission" date="2024-06" db="EMBL/GenBank/DDBJ databases">
        <authorList>
            <person name="Tuo L."/>
        </authorList>
    </citation>
    <scope>NUCLEOTIDE SEQUENCE [LARGE SCALE GENOMIC DNA]</scope>
    <source>
        <strain evidence="1 2">ZMM04-5</strain>
    </source>
</reference>
<evidence type="ECO:0000313" key="2">
    <source>
        <dbReference type="Proteomes" id="UP001556196"/>
    </source>
</evidence>
<protein>
    <submittedName>
        <fullName evidence="1">HAD hydrolase-like protein</fullName>
    </submittedName>
</protein>
<organism evidence="1 2">
    <name type="scientific">Mesorhizobium marinum</name>
    <dbReference type="NCBI Taxonomy" id="3228790"/>
    <lineage>
        <taxon>Bacteria</taxon>
        <taxon>Pseudomonadati</taxon>
        <taxon>Pseudomonadota</taxon>
        <taxon>Alphaproteobacteria</taxon>
        <taxon>Hyphomicrobiales</taxon>
        <taxon>Phyllobacteriaceae</taxon>
        <taxon>Mesorhizobium</taxon>
    </lineage>
</organism>
<dbReference type="InterPro" id="IPR023198">
    <property type="entry name" value="PGP-like_dom2"/>
</dbReference>
<dbReference type="InterPro" id="IPR041492">
    <property type="entry name" value="HAD_2"/>
</dbReference>
<dbReference type="Pfam" id="PF13419">
    <property type="entry name" value="HAD_2"/>
    <property type="match status" value="1"/>
</dbReference>
<dbReference type="RefSeq" id="WP_367722312.1">
    <property type="nucleotide sequence ID" value="NZ_JBFOCI010000001.1"/>
</dbReference>
<dbReference type="Gene3D" id="3.40.50.1000">
    <property type="entry name" value="HAD superfamily/HAD-like"/>
    <property type="match status" value="1"/>
</dbReference>
<comment type="caution">
    <text evidence="1">The sequence shown here is derived from an EMBL/GenBank/DDBJ whole genome shotgun (WGS) entry which is preliminary data.</text>
</comment>
<dbReference type="Gene3D" id="1.10.150.240">
    <property type="entry name" value="Putative phosphatase, domain 2"/>
    <property type="match status" value="1"/>
</dbReference>
<dbReference type="PANTHER" id="PTHR43434">
    <property type="entry name" value="PHOSPHOGLYCOLATE PHOSPHATASE"/>
    <property type="match status" value="1"/>
</dbReference>